<sequence length="79" mass="8817">MGQIFDRTTDDYRGISGLNEEFMRSFTSGHVVQVTGLDGLIERIERNEFDLVAVGRSLLADPEWTHGGGIESLSITHHQ</sequence>
<evidence type="ECO:0000313" key="1">
    <source>
        <dbReference type="EMBL" id="OPH47359.1"/>
    </source>
</evidence>
<dbReference type="AlphaFoldDB" id="A0A1V4H9B5"/>
<evidence type="ECO:0000313" key="2">
    <source>
        <dbReference type="Proteomes" id="UP000190626"/>
    </source>
</evidence>
<keyword evidence="2" id="KW-1185">Reference proteome</keyword>
<organism evidence="1 2">
    <name type="scientific">Paenibacillus ferrarius</name>
    <dbReference type="NCBI Taxonomy" id="1469647"/>
    <lineage>
        <taxon>Bacteria</taxon>
        <taxon>Bacillati</taxon>
        <taxon>Bacillota</taxon>
        <taxon>Bacilli</taxon>
        <taxon>Bacillales</taxon>
        <taxon>Paenibacillaceae</taxon>
        <taxon>Paenibacillus</taxon>
    </lineage>
</organism>
<evidence type="ECO:0008006" key="3">
    <source>
        <dbReference type="Google" id="ProtNLM"/>
    </source>
</evidence>
<name>A0A1V4H9B5_9BACL</name>
<accession>A0A1V4H9B5</accession>
<dbReference type="InterPro" id="IPR013785">
    <property type="entry name" value="Aldolase_TIM"/>
</dbReference>
<dbReference type="STRING" id="1469647.BC351_40235"/>
<proteinExistence type="predicted"/>
<comment type="caution">
    <text evidence="1">The sequence shown here is derived from an EMBL/GenBank/DDBJ whole genome shotgun (WGS) entry which is preliminary data.</text>
</comment>
<dbReference type="EMBL" id="MBTG01000063">
    <property type="protein sequence ID" value="OPH47359.1"/>
    <property type="molecule type" value="Genomic_DNA"/>
</dbReference>
<reference evidence="2" key="1">
    <citation type="submission" date="2016-07" db="EMBL/GenBank/DDBJ databases">
        <authorList>
            <person name="Florea S."/>
            <person name="Webb J.S."/>
            <person name="Jaromczyk J."/>
            <person name="Schardl C.L."/>
        </authorList>
    </citation>
    <scope>NUCLEOTIDE SEQUENCE [LARGE SCALE GENOMIC DNA]</scope>
    <source>
        <strain evidence="2">CY1</strain>
    </source>
</reference>
<protein>
    <recommendedName>
        <fullName evidence="3">NADH:flavin oxidoreductase/NADH oxidase N-terminal domain-containing protein</fullName>
    </recommendedName>
</protein>
<dbReference type="Gene3D" id="3.20.20.70">
    <property type="entry name" value="Aldolase class I"/>
    <property type="match status" value="1"/>
</dbReference>
<dbReference type="Proteomes" id="UP000190626">
    <property type="component" value="Unassembled WGS sequence"/>
</dbReference>
<gene>
    <name evidence="1" type="ORF">BC351_40235</name>
</gene>